<dbReference type="EMBL" id="CP003788">
    <property type="protein sequence ID" value="AFR06601.1"/>
    <property type="molecule type" value="Genomic_DNA"/>
</dbReference>
<keyword evidence="1" id="KW-1133">Transmembrane helix</keyword>
<reference evidence="2 3" key="1">
    <citation type="journal article" date="2012" name="J. Bacteriol.">
        <title>Whole-Genome Sequence of Nocardiopsis alba Strain ATCC BAA-2165, Associated with Honeybees.</title>
        <authorList>
            <person name="Qiao J."/>
            <person name="Chen L."/>
            <person name="Li Y."/>
            <person name="Wang J."/>
            <person name="Zhang W."/>
            <person name="Chen S."/>
        </authorList>
    </citation>
    <scope>NUCLEOTIDE SEQUENCE [LARGE SCALE GENOMIC DNA]</scope>
    <source>
        <strain evidence="3">ATCC BAA-2165 / BE74</strain>
    </source>
</reference>
<evidence type="ECO:0000313" key="2">
    <source>
        <dbReference type="EMBL" id="AFR06601.1"/>
    </source>
</evidence>
<gene>
    <name evidence="2" type="ordered locus">B005_3416</name>
</gene>
<name>J7L1I7_NOCAA</name>
<dbReference type="Proteomes" id="UP000003779">
    <property type="component" value="Chromosome"/>
</dbReference>
<evidence type="ECO:0000256" key="1">
    <source>
        <dbReference type="SAM" id="Phobius"/>
    </source>
</evidence>
<protein>
    <submittedName>
        <fullName evidence="2">Uncharacterized protein</fullName>
    </submittedName>
</protein>
<evidence type="ECO:0000313" key="3">
    <source>
        <dbReference type="Proteomes" id="UP000003779"/>
    </source>
</evidence>
<organism evidence="2 3">
    <name type="scientific">Nocardiopsis alba (strain ATCC BAA-2165 / BE74)</name>
    <dbReference type="NCBI Taxonomy" id="1205910"/>
    <lineage>
        <taxon>Bacteria</taxon>
        <taxon>Bacillati</taxon>
        <taxon>Actinomycetota</taxon>
        <taxon>Actinomycetes</taxon>
        <taxon>Streptosporangiales</taxon>
        <taxon>Nocardiopsidaceae</taxon>
        <taxon>Nocardiopsis</taxon>
    </lineage>
</organism>
<dbReference type="AlphaFoldDB" id="J7L1I7"/>
<accession>J7L1I7</accession>
<dbReference type="HOGENOM" id="CLU_2771718_0_0_11"/>
<feature type="transmembrane region" description="Helical" evidence="1">
    <location>
        <begin position="29"/>
        <end position="47"/>
    </location>
</feature>
<sequence>MNITHKAWAKIISLLTPPEADTKEKGAGFVEYAAIIVFVGIIAALLYNSNIGSLIVQGISNSVSSVLNP</sequence>
<dbReference type="PATRIC" id="fig|1205910.3.peg.3228"/>
<dbReference type="OrthoDB" id="3432094at2"/>
<keyword evidence="1" id="KW-0812">Transmembrane</keyword>
<proteinExistence type="predicted"/>
<dbReference type="RefSeq" id="WP_014909067.1">
    <property type="nucleotide sequence ID" value="NC_018524.1"/>
</dbReference>
<keyword evidence="1" id="KW-0472">Membrane</keyword>
<reference evidence="3" key="2">
    <citation type="submission" date="2012-08" db="EMBL/GenBank/DDBJ databases">
        <title>Whole-genome sequence of Nocardiopsis alba strain ATCC BAA-2165 associated with honeybees.</title>
        <authorList>
            <person name="Qiao J."/>
            <person name="Chen L."/>
            <person name="Li Y."/>
            <person name="Wang J."/>
            <person name="Zhang W."/>
            <person name="Chen S."/>
        </authorList>
    </citation>
    <scope>NUCLEOTIDE SEQUENCE [LARGE SCALE GENOMIC DNA]</scope>
    <source>
        <strain evidence="3">ATCC BAA-2165 / BE74</strain>
    </source>
</reference>
<dbReference type="KEGG" id="nal:B005_3416"/>